<gene>
    <name evidence="3" type="ORF">MYP_2436</name>
</gene>
<dbReference type="PROSITE" id="PS51257">
    <property type="entry name" value="PROKAR_LIPOPROTEIN"/>
    <property type="match status" value="1"/>
</dbReference>
<dbReference type="Gene3D" id="3.30.160.670">
    <property type="match status" value="1"/>
</dbReference>
<evidence type="ECO:0000313" key="4">
    <source>
        <dbReference type="Proteomes" id="UP000030185"/>
    </source>
</evidence>
<dbReference type="eggNOG" id="ENOG50310HJ">
    <property type="taxonomic scope" value="Bacteria"/>
</dbReference>
<dbReference type="EMBL" id="BBLT01000004">
    <property type="protein sequence ID" value="GAL85207.1"/>
    <property type="molecule type" value="Genomic_DNA"/>
</dbReference>
<feature type="signal peptide" evidence="1">
    <location>
        <begin position="1"/>
        <end position="19"/>
    </location>
</feature>
<comment type="caution">
    <text evidence="3">The sequence shown here is derived from an EMBL/GenBank/DDBJ whole genome shotgun (WGS) entry which is preliminary data.</text>
</comment>
<evidence type="ECO:0000259" key="2">
    <source>
        <dbReference type="Pfam" id="PF13590"/>
    </source>
</evidence>
<feature type="domain" description="DUF4136" evidence="2">
    <location>
        <begin position="38"/>
        <end position="207"/>
    </location>
</feature>
<feature type="chain" id="PRO_5001945031" description="DUF4136 domain-containing protein" evidence="1">
    <location>
        <begin position="20"/>
        <end position="212"/>
    </location>
</feature>
<keyword evidence="1" id="KW-0732">Signal</keyword>
<organism evidence="3 4">
    <name type="scientific">Sporocytophaga myxococcoides</name>
    <dbReference type="NCBI Taxonomy" id="153721"/>
    <lineage>
        <taxon>Bacteria</taxon>
        <taxon>Pseudomonadati</taxon>
        <taxon>Bacteroidota</taxon>
        <taxon>Cytophagia</taxon>
        <taxon>Cytophagales</taxon>
        <taxon>Cytophagaceae</taxon>
        <taxon>Sporocytophaga</taxon>
    </lineage>
</organism>
<evidence type="ECO:0000313" key="3">
    <source>
        <dbReference type="EMBL" id="GAL85207.1"/>
    </source>
</evidence>
<dbReference type="STRING" id="153721.MYP_2436"/>
<keyword evidence="4" id="KW-1185">Reference proteome</keyword>
<dbReference type="RefSeq" id="WP_045463397.1">
    <property type="nucleotide sequence ID" value="NZ_BBLT01000004.1"/>
</dbReference>
<dbReference type="Proteomes" id="UP000030185">
    <property type="component" value="Unassembled WGS sequence"/>
</dbReference>
<dbReference type="InterPro" id="IPR025411">
    <property type="entry name" value="DUF4136"/>
</dbReference>
<name>A0A098LFD8_9BACT</name>
<dbReference type="OrthoDB" id="959498at2"/>
<reference evidence="3 4" key="1">
    <citation type="submission" date="2014-09" db="EMBL/GenBank/DDBJ databases">
        <title>Sporocytophaga myxococcoides PG-01 genome sequencing.</title>
        <authorList>
            <person name="Liu L."/>
            <person name="Gao P.J."/>
            <person name="Chen G.J."/>
            <person name="Wang L.S."/>
        </authorList>
    </citation>
    <scope>NUCLEOTIDE SEQUENCE [LARGE SCALE GENOMIC DNA]</scope>
    <source>
        <strain evidence="3 4">PG-01</strain>
    </source>
</reference>
<evidence type="ECO:0000256" key="1">
    <source>
        <dbReference type="SAM" id="SignalP"/>
    </source>
</evidence>
<proteinExistence type="predicted"/>
<dbReference type="Pfam" id="PF13590">
    <property type="entry name" value="DUF4136"/>
    <property type="match status" value="1"/>
</dbReference>
<sequence>MSKINLFLTGLLFLTIAFSCQKVDPANDLSFEDQDIYVTNHDKNFDFNTVKTYFISNKVTPLKLTSDTTQYKNVDTAFISLINTNLAQRGFIRVDKNANPDVIVIISRLLFYTGGNDFSYINNGIYEGLANPDTILFPKPFSAPLEFTNPAVISGSLSIDMVNAKSSTDSLNIIWNGIVVGALISAFPGTEQRTKDGINSLFKQSPYLFAGQ</sequence>
<protein>
    <recommendedName>
        <fullName evidence="2">DUF4136 domain-containing protein</fullName>
    </recommendedName>
</protein>
<accession>A0A098LFD8</accession>
<dbReference type="AlphaFoldDB" id="A0A098LFD8"/>